<accession>A0A644VL59</accession>
<dbReference type="Pfam" id="PF00591">
    <property type="entry name" value="Glycos_transf_3"/>
    <property type="match status" value="1"/>
</dbReference>
<dbReference type="GO" id="GO:0000162">
    <property type="term" value="P:L-tryptophan biosynthetic process"/>
    <property type="evidence" value="ECO:0007669"/>
    <property type="project" value="UniProtKB-KW"/>
</dbReference>
<dbReference type="EMBL" id="VSSQ01000347">
    <property type="protein sequence ID" value="MPL92088.1"/>
    <property type="molecule type" value="Genomic_DNA"/>
</dbReference>
<dbReference type="Gene3D" id="1.20.970.10">
    <property type="entry name" value="Transferase, Pyrimidine Nucleoside Phosphorylase, Chain C"/>
    <property type="match status" value="1"/>
</dbReference>
<dbReference type="InterPro" id="IPR035902">
    <property type="entry name" value="Nuc_phospho_transferase"/>
</dbReference>
<dbReference type="Gene3D" id="3.40.1030.10">
    <property type="entry name" value="Nucleoside phosphorylase/phosphoribosyltransferase catalytic domain"/>
    <property type="match status" value="1"/>
</dbReference>
<comment type="caution">
    <text evidence="10">The sequence shown here is derived from an EMBL/GenBank/DDBJ whole genome shotgun (WGS) entry which is preliminary data.</text>
</comment>
<dbReference type="HAMAP" id="MF_00211">
    <property type="entry name" value="TrpD"/>
    <property type="match status" value="1"/>
</dbReference>
<dbReference type="InterPro" id="IPR017459">
    <property type="entry name" value="Glycosyl_Trfase_fam3_N_dom"/>
</dbReference>
<dbReference type="GO" id="GO:0005829">
    <property type="term" value="C:cytosol"/>
    <property type="evidence" value="ECO:0007669"/>
    <property type="project" value="TreeGrafter"/>
</dbReference>
<evidence type="ECO:0000256" key="4">
    <source>
        <dbReference type="ARBA" id="ARBA00022676"/>
    </source>
</evidence>
<evidence type="ECO:0000256" key="3">
    <source>
        <dbReference type="ARBA" id="ARBA00022605"/>
    </source>
</evidence>
<evidence type="ECO:0000256" key="6">
    <source>
        <dbReference type="ARBA" id="ARBA00022822"/>
    </source>
</evidence>
<evidence type="ECO:0000256" key="5">
    <source>
        <dbReference type="ARBA" id="ARBA00022679"/>
    </source>
</evidence>
<keyword evidence="5 10" id="KW-0808">Transferase</keyword>
<dbReference type="GO" id="GO:0004048">
    <property type="term" value="F:anthranilate phosphoribosyltransferase activity"/>
    <property type="evidence" value="ECO:0007669"/>
    <property type="project" value="UniProtKB-EC"/>
</dbReference>
<name>A0A644VL59_9ZZZZ</name>
<dbReference type="PANTHER" id="PTHR43285:SF2">
    <property type="entry name" value="ANTHRANILATE PHOSPHORIBOSYLTRANSFERASE"/>
    <property type="match status" value="1"/>
</dbReference>
<feature type="domain" description="Glycosyl transferase family 3 N-terminal" evidence="9">
    <location>
        <begin position="3"/>
        <end position="65"/>
    </location>
</feature>
<keyword evidence="3" id="KW-0028">Amino-acid biosynthesis</keyword>
<dbReference type="InterPro" id="IPR036320">
    <property type="entry name" value="Glycosyl_Trfase_fam3_N_dom_sf"/>
</dbReference>
<dbReference type="PANTHER" id="PTHR43285">
    <property type="entry name" value="ANTHRANILATE PHOSPHORIBOSYLTRANSFERASE"/>
    <property type="match status" value="1"/>
</dbReference>
<sequence>MIQEAILELADGNNLSLDTTKDVMNSIMSGEATNAQIASFITAMRMKGETIDEITACAMVLRDKCLTFHSDHDVLDIVGTGGDCANTFNISTTSAFVVSAAGIPVAKHGNRSVSSKCGAADVLEALGVKIDLPADKSEKVLKEIGICFLFAPLYHSSMRFAGPVRKELGIRTLFNIIGPLANPAGANMQLLGVYDENLVEPLARVLANLGVKHAMVVHGHDGLDEASMVTSSTICEISNGRVNSFFLDPKQLGFTTCKSEDLVGGDATENAKITLDILTGKDKGPKRDAVLLNAALCIYMGQNKHTLRECVKMAGDIIDSGKAKAKLDAFVQMTQKLSQDINKN</sequence>
<protein>
    <recommendedName>
        <fullName evidence="2">anthranilate phosphoribosyltransferase</fullName>
        <ecNumber evidence="2">2.4.2.18</ecNumber>
    </recommendedName>
</protein>
<evidence type="ECO:0000259" key="8">
    <source>
        <dbReference type="Pfam" id="PF00591"/>
    </source>
</evidence>
<dbReference type="NCBIfam" id="TIGR01245">
    <property type="entry name" value="trpD"/>
    <property type="match status" value="1"/>
</dbReference>
<gene>
    <name evidence="10" type="primary">trpD_10</name>
    <name evidence="10" type="ORF">SDC9_38185</name>
</gene>
<dbReference type="InterPro" id="IPR000312">
    <property type="entry name" value="Glycosyl_Trfase_fam3"/>
</dbReference>
<reference evidence="10" key="1">
    <citation type="submission" date="2019-08" db="EMBL/GenBank/DDBJ databases">
        <authorList>
            <person name="Kucharzyk K."/>
            <person name="Murdoch R.W."/>
            <person name="Higgins S."/>
            <person name="Loffler F."/>
        </authorList>
    </citation>
    <scope>NUCLEOTIDE SEQUENCE</scope>
</reference>
<dbReference type="Pfam" id="PF02885">
    <property type="entry name" value="Glycos_trans_3N"/>
    <property type="match status" value="1"/>
</dbReference>
<evidence type="ECO:0000256" key="1">
    <source>
        <dbReference type="ARBA" id="ARBA00004907"/>
    </source>
</evidence>
<evidence type="ECO:0000256" key="2">
    <source>
        <dbReference type="ARBA" id="ARBA00011948"/>
    </source>
</evidence>
<dbReference type="SUPFAM" id="SSF47648">
    <property type="entry name" value="Nucleoside phosphorylase/phosphoribosyltransferase N-terminal domain"/>
    <property type="match status" value="1"/>
</dbReference>
<comment type="pathway">
    <text evidence="1">Amino-acid biosynthesis; L-tryptophan biosynthesis; L-tryptophan from chorismate: step 2/5.</text>
</comment>
<dbReference type="FunFam" id="3.40.1030.10:FF:000002">
    <property type="entry name" value="Anthranilate phosphoribosyltransferase"/>
    <property type="match status" value="1"/>
</dbReference>
<dbReference type="InterPro" id="IPR005940">
    <property type="entry name" value="Anthranilate_Pribosyl_Tfrase"/>
</dbReference>
<dbReference type="AlphaFoldDB" id="A0A644VL59"/>
<evidence type="ECO:0000313" key="10">
    <source>
        <dbReference type="EMBL" id="MPL92088.1"/>
    </source>
</evidence>
<dbReference type="SUPFAM" id="SSF52418">
    <property type="entry name" value="Nucleoside phosphorylase/phosphoribosyltransferase catalytic domain"/>
    <property type="match status" value="1"/>
</dbReference>
<keyword evidence="7" id="KW-0057">Aromatic amino acid biosynthesis</keyword>
<dbReference type="EC" id="2.4.2.18" evidence="2"/>
<feature type="domain" description="Glycosyl transferase family 3" evidence="8">
    <location>
        <begin position="72"/>
        <end position="323"/>
    </location>
</feature>
<evidence type="ECO:0000256" key="7">
    <source>
        <dbReference type="ARBA" id="ARBA00023141"/>
    </source>
</evidence>
<organism evidence="10">
    <name type="scientific">bioreactor metagenome</name>
    <dbReference type="NCBI Taxonomy" id="1076179"/>
    <lineage>
        <taxon>unclassified sequences</taxon>
        <taxon>metagenomes</taxon>
        <taxon>ecological metagenomes</taxon>
    </lineage>
</organism>
<keyword evidence="4 10" id="KW-0328">Glycosyltransferase</keyword>
<evidence type="ECO:0000259" key="9">
    <source>
        <dbReference type="Pfam" id="PF02885"/>
    </source>
</evidence>
<keyword evidence="6" id="KW-0822">Tryptophan biosynthesis</keyword>
<proteinExistence type="inferred from homology"/>